<dbReference type="EnsemblPlants" id="PGSC0003DMT400092653">
    <property type="protein sequence ID" value="PGSC0003DMT400092653"/>
    <property type="gene ID" value="PGSC0003DMG400042224"/>
</dbReference>
<name>M1DQ92_SOLTU</name>
<evidence type="ECO:0000256" key="1">
    <source>
        <dbReference type="SAM" id="MobiDB-lite"/>
    </source>
</evidence>
<dbReference type="PaxDb" id="4113-PGSC0003DMT400092653"/>
<keyword evidence="3" id="KW-1185">Reference proteome</keyword>
<evidence type="ECO:0000313" key="3">
    <source>
        <dbReference type="Proteomes" id="UP000011115"/>
    </source>
</evidence>
<accession>M1DQ92</accession>
<dbReference type="Gramene" id="PGSC0003DMT400092653">
    <property type="protein sequence ID" value="PGSC0003DMT400092653"/>
    <property type="gene ID" value="PGSC0003DMG400042224"/>
</dbReference>
<dbReference type="HOGENOM" id="CLU_028647_6_2_1"/>
<dbReference type="AlphaFoldDB" id="M1DQ92"/>
<feature type="region of interest" description="Disordered" evidence="1">
    <location>
        <begin position="105"/>
        <end position="129"/>
    </location>
</feature>
<dbReference type="Proteomes" id="UP000011115">
    <property type="component" value="Unassembled WGS sequence"/>
</dbReference>
<protein>
    <submittedName>
        <fullName evidence="2">Integrase core domain containing protein</fullName>
    </submittedName>
</protein>
<sequence>MMETKRDQKVQEVHKCPDAFELRVLERPTPTTDMSSFRTELASLWADVDAILAILAVEPQGAPSALGDDTILGALFNRDDVEEQPEPARARVRVIDSTTDGAVLVDAGTTEGDPSVDLAGSGKPDSPAC</sequence>
<reference evidence="2" key="2">
    <citation type="submission" date="2015-06" db="UniProtKB">
        <authorList>
            <consortium name="EnsemblPlants"/>
        </authorList>
    </citation>
    <scope>IDENTIFICATION</scope>
    <source>
        <strain evidence="2">DM1-3 516 R44</strain>
    </source>
</reference>
<reference evidence="3" key="1">
    <citation type="journal article" date="2011" name="Nature">
        <title>Genome sequence and analysis of the tuber crop potato.</title>
        <authorList>
            <consortium name="The Potato Genome Sequencing Consortium"/>
        </authorList>
    </citation>
    <scope>NUCLEOTIDE SEQUENCE [LARGE SCALE GENOMIC DNA]</scope>
    <source>
        <strain evidence="3">cv. DM1-3 516 R44</strain>
    </source>
</reference>
<dbReference type="InParanoid" id="M1DQ92"/>
<organism evidence="2 3">
    <name type="scientific">Solanum tuberosum</name>
    <name type="common">Potato</name>
    <dbReference type="NCBI Taxonomy" id="4113"/>
    <lineage>
        <taxon>Eukaryota</taxon>
        <taxon>Viridiplantae</taxon>
        <taxon>Streptophyta</taxon>
        <taxon>Embryophyta</taxon>
        <taxon>Tracheophyta</taxon>
        <taxon>Spermatophyta</taxon>
        <taxon>Magnoliopsida</taxon>
        <taxon>eudicotyledons</taxon>
        <taxon>Gunneridae</taxon>
        <taxon>Pentapetalae</taxon>
        <taxon>asterids</taxon>
        <taxon>lamiids</taxon>
        <taxon>Solanales</taxon>
        <taxon>Solanaceae</taxon>
        <taxon>Solanoideae</taxon>
        <taxon>Solaneae</taxon>
        <taxon>Solanum</taxon>
    </lineage>
</organism>
<proteinExistence type="predicted"/>
<evidence type="ECO:0000313" key="2">
    <source>
        <dbReference type="EnsemblPlants" id="PGSC0003DMT400092653"/>
    </source>
</evidence>